<dbReference type="Gene3D" id="2.170.270.10">
    <property type="entry name" value="SET domain"/>
    <property type="match status" value="1"/>
</dbReference>
<dbReference type="Pfam" id="PF00005">
    <property type="entry name" value="ABC_tran"/>
    <property type="match status" value="1"/>
</dbReference>
<dbReference type="InterPro" id="IPR003439">
    <property type="entry name" value="ABC_transporter-like_ATP-bd"/>
</dbReference>
<name>W4FDC2_APHAT</name>
<dbReference type="GO" id="GO:0006879">
    <property type="term" value="P:intracellular iron ion homeostasis"/>
    <property type="evidence" value="ECO:0007669"/>
    <property type="project" value="TreeGrafter"/>
</dbReference>
<dbReference type="GO" id="GO:0005524">
    <property type="term" value="F:ATP binding"/>
    <property type="evidence" value="ECO:0007669"/>
    <property type="project" value="UniProtKB-KW"/>
</dbReference>
<protein>
    <submittedName>
        <fullName evidence="13">Uncharacterized protein</fullName>
    </submittedName>
</protein>
<evidence type="ECO:0000259" key="10">
    <source>
        <dbReference type="PROSITE" id="PS50280"/>
    </source>
</evidence>
<keyword evidence="2" id="KW-0813">Transport</keyword>
<accession>W4FDC2</accession>
<dbReference type="CDD" id="cd03253">
    <property type="entry name" value="ABCC_ATM1_transporter"/>
    <property type="match status" value="1"/>
</dbReference>
<dbReference type="OrthoDB" id="6500128at2759"/>
<dbReference type="SUPFAM" id="SSF52540">
    <property type="entry name" value="P-loop containing nucleoside triphosphate hydrolases"/>
    <property type="match status" value="1"/>
</dbReference>
<evidence type="ECO:0000259" key="11">
    <source>
        <dbReference type="PROSITE" id="PS50893"/>
    </source>
</evidence>
<feature type="region of interest" description="Disordered" evidence="8">
    <location>
        <begin position="960"/>
        <end position="979"/>
    </location>
</feature>
<evidence type="ECO:0000256" key="2">
    <source>
        <dbReference type="ARBA" id="ARBA00022448"/>
    </source>
</evidence>
<gene>
    <name evidence="13" type="ORF">H257_18317</name>
</gene>
<dbReference type="PANTHER" id="PTHR24221">
    <property type="entry name" value="ATP-BINDING CASSETTE SUB-FAMILY B"/>
    <property type="match status" value="1"/>
</dbReference>
<dbReference type="PANTHER" id="PTHR24221:SF402">
    <property type="entry name" value="IRON-SULFUR CLUSTERS TRANSPORTER ABCB7, MITOCHONDRIAL"/>
    <property type="match status" value="1"/>
</dbReference>
<proteinExistence type="predicted"/>
<dbReference type="InterPro" id="IPR017871">
    <property type="entry name" value="ABC_transporter-like_CS"/>
</dbReference>
<feature type="domain" description="ABC transporter" evidence="11">
    <location>
        <begin position="729"/>
        <end position="963"/>
    </location>
</feature>
<dbReference type="Pfam" id="PF00856">
    <property type="entry name" value="SET"/>
    <property type="match status" value="1"/>
</dbReference>
<dbReference type="EMBL" id="KI913266">
    <property type="protein sequence ID" value="ETV64889.1"/>
    <property type="molecule type" value="Genomic_DNA"/>
</dbReference>
<keyword evidence="6 9" id="KW-1133">Transmembrane helix</keyword>
<dbReference type="PROSITE" id="PS00211">
    <property type="entry name" value="ABC_TRANSPORTER_1"/>
    <property type="match status" value="1"/>
</dbReference>
<reference evidence="13" key="1">
    <citation type="submission" date="2013-12" db="EMBL/GenBank/DDBJ databases">
        <title>The Genome Sequence of Aphanomyces astaci APO3.</title>
        <authorList>
            <consortium name="The Broad Institute Genomics Platform"/>
            <person name="Russ C."/>
            <person name="Tyler B."/>
            <person name="van West P."/>
            <person name="Dieguez-Uribeondo J."/>
            <person name="Young S.K."/>
            <person name="Zeng Q."/>
            <person name="Gargeya S."/>
            <person name="Fitzgerald M."/>
            <person name="Abouelleil A."/>
            <person name="Alvarado L."/>
            <person name="Chapman S.B."/>
            <person name="Gainer-Dewar J."/>
            <person name="Goldberg J."/>
            <person name="Griggs A."/>
            <person name="Gujja S."/>
            <person name="Hansen M."/>
            <person name="Howarth C."/>
            <person name="Imamovic A."/>
            <person name="Ireland A."/>
            <person name="Larimer J."/>
            <person name="McCowan C."/>
            <person name="Murphy C."/>
            <person name="Pearson M."/>
            <person name="Poon T.W."/>
            <person name="Priest M."/>
            <person name="Roberts A."/>
            <person name="Saif S."/>
            <person name="Shea T."/>
            <person name="Sykes S."/>
            <person name="Wortman J."/>
            <person name="Nusbaum C."/>
            <person name="Birren B."/>
        </authorList>
    </citation>
    <scope>NUCLEOTIDE SEQUENCE [LARGE SCALE GENOMIC DNA]</scope>
    <source>
        <strain evidence="13">APO3</strain>
    </source>
</reference>
<dbReference type="RefSeq" id="XP_009845655.1">
    <property type="nucleotide sequence ID" value="XM_009847353.1"/>
</dbReference>
<dbReference type="SMART" id="SM00317">
    <property type="entry name" value="SET"/>
    <property type="match status" value="1"/>
</dbReference>
<evidence type="ECO:0000256" key="3">
    <source>
        <dbReference type="ARBA" id="ARBA00022692"/>
    </source>
</evidence>
<evidence type="ECO:0000313" key="13">
    <source>
        <dbReference type="EMBL" id="ETV64889.1"/>
    </source>
</evidence>
<organism evidence="13">
    <name type="scientific">Aphanomyces astaci</name>
    <name type="common">Crayfish plague agent</name>
    <dbReference type="NCBI Taxonomy" id="112090"/>
    <lineage>
        <taxon>Eukaryota</taxon>
        <taxon>Sar</taxon>
        <taxon>Stramenopiles</taxon>
        <taxon>Oomycota</taxon>
        <taxon>Saprolegniomycetes</taxon>
        <taxon>Saprolegniales</taxon>
        <taxon>Verrucalvaceae</taxon>
        <taxon>Aphanomyces</taxon>
    </lineage>
</organism>
<dbReference type="AlphaFoldDB" id="W4FDC2"/>
<evidence type="ECO:0000256" key="7">
    <source>
        <dbReference type="ARBA" id="ARBA00023136"/>
    </source>
</evidence>
<feature type="domain" description="ABC transmembrane type-1" evidence="12">
    <location>
        <begin position="401"/>
        <end position="690"/>
    </location>
</feature>
<comment type="subcellular location">
    <subcellularLocation>
        <location evidence="1">Mitochondrion membrane</location>
        <topology evidence="1">Multi-pass membrane protein</topology>
    </subcellularLocation>
</comment>
<feature type="domain" description="SET" evidence="10">
    <location>
        <begin position="147"/>
        <end position="264"/>
    </location>
</feature>
<keyword evidence="4" id="KW-0547">Nucleotide-binding</keyword>
<dbReference type="PROSITE" id="PS50893">
    <property type="entry name" value="ABC_TRANSPORTER_2"/>
    <property type="match status" value="1"/>
</dbReference>
<dbReference type="SUPFAM" id="SSF90123">
    <property type="entry name" value="ABC transporter transmembrane region"/>
    <property type="match status" value="1"/>
</dbReference>
<dbReference type="InterPro" id="IPR001214">
    <property type="entry name" value="SET_dom"/>
</dbReference>
<dbReference type="SUPFAM" id="SSF82199">
    <property type="entry name" value="SET domain"/>
    <property type="match status" value="1"/>
</dbReference>
<dbReference type="STRING" id="112090.W4FDC2"/>
<dbReference type="FunFam" id="3.40.50.300:FF:000186">
    <property type="entry name" value="ATP-binding cassette sub-family B member 7, mitochondrial"/>
    <property type="match status" value="1"/>
</dbReference>
<dbReference type="InterPro" id="IPR039421">
    <property type="entry name" value="Type_1_exporter"/>
</dbReference>
<dbReference type="Gene3D" id="3.40.50.300">
    <property type="entry name" value="P-loop containing nucleotide triphosphate hydrolases"/>
    <property type="match status" value="1"/>
</dbReference>
<feature type="transmembrane region" description="Helical" evidence="9">
    <location>
        <begin position="516"/>
        <end position="541"/>
    </location>
</feature>
<evidence type="ECO:0000256" key="8">
    <source>
        <dbReference type="SAM" id="MobiDB-lite"/>
    </source>
</evidence>
<evidence type="ECO:0000259" key="12">
    <source>
        <dbReference type="PROSITE" id="PS50929"/>
    </source>
</evidence>
<dbReference type="InterPro" id="IPR046341">
    <property type="entry name" value="SET_dom_sf"/>
</dbReference>
<evidence type="ECO:0000256" key="1">
    <source>
        <dbReference type="ARBA" id="ARBA00004225"/>
    </source>
</evidence>
<dbReference type="CDD" id="cd10531">
    <property type="entry name" value="SET_SETD2-like"/>
    <property type="match status" value="1"/>
</dbReference>
<dbReference type="GO" id="GO:0005743">
    <property type="term" value="C:mitochondrial inner membrane"/>
    <property type="evidence" value="ECO:0007669"/>
    <property type="project" value="TreeGrafter"/>
</dbReference>
<evidence type="ECO:0000256" key="4">
    <source>
        <dbReference type="ARBA" id="ARBA00022741"/>
    </source>
</evidence>
<evidence type="ECO:0000256" key="9">
    <source>
        <dbReference type="SAM" id="Phobius"/>
    </source>
</evidence>
<dbReference type="SMART" id="SM00382">
    <property type="entry name" value="AAA"/>
    <property type="match status" value="1"/>
</dbReference>
<dbReference type="Gene3D" id="1.20.1560.10">
    <property type="entry name" value="ABC transporter type 1, transmembrane domain"/>
    <property type="match status" value="1"/>
</dbReference>
<dbReference type="GO" id="GO:0140359">
    <property type="term" value="F:ABC-type transporter activity"/>
    <property type="evidence" value="ECO:0007669"/>
    <property type="project" value="InterPro"/>
</dbReference>
<dbReference type="FunFam" id="1.20.1560.10:FF:000105">
    <property type="entry name" value="ABC transporter B family member 25"/>
    <property type="match status" value="1"/>
</dbReference>
<dbReference type="InterPro" id="IPR011527">
    <property type="entry name" value="ABC1_TM_dom"/>
</dbReference>
<dbReference type="PROSITE" id="PS50280">
    <property type="entry name" value="SET"/>
    <property type="match status" value="1"/>
</dbReference>
<dbReference type="VEuPathDB" id="FungiDB:H257_18317"/>
<feature type="transmembrane region" description="Helical" evidence="9">
    <location>
        <begin position="437"/>
        <end position="455"/>
    </location>
</feature>
<dbReference type="InterPro" id="IPR027417">
    <property type="entry name" value="P-loop_NTPase"/>
</dbReference>
<dbReference type="GO" id="GO:0016887">
    <property type="term" value="F:ATP hydrolysis activity"/>
    <property type="evidence" value="ECO:0007669"/>
    <property type="project" value="InterPro"/>
</dbReference>
<sequence length="979" mass="108018">MRLQAPVVITGTAPPGFPPCDCQPLVEPVPSSALIDLSEDLSDEHHALVAQTMTSFHHIATNLYKGDQRILELWRGDFPVPNPNLVPLPRTPMARQCSCWMQNNRGKAATCNTQDCINFAEYIFCPENCKSRRLCGNQAFGDHPLAVPHEVFVTKSTGLGVRAMASIARGCSVMEYIGEVIKKAEFESRYASMVEAGEVDFYFLSLRDECFIDARNYSNNSRFINHSCEPNCAIEVWKDSGVKRAVIVALDDIGRLEELTFDYNWWDTFDAANFQCRCGKYAMYWHQAFLSTTICEFQIDVMSSMARVWGAMARGGVGPSSLRRRKATSLLMHRATGFQPRPSLSRPWHLHVAGLSTDNIKTTKHNEPPSTSSKEILTSLASYLWPHGTSKEALAVKSRVAVSVGLLVAGKLINIQVPFLFKELVDLMGTSATSPEAALVAVPVSLVLGYGLARFSANAFQELRAAVFAKVAQGTIRQVGRRVFEHLHTLDLRFHLNRQTGALARTIDRGSRSIDFVLRSLLFSVVPTALEIGLVSGIMAHQFGWEYAAITMGTLTAYTGFTIVVTQWRTDIRRRMNKLENEASGHVIDSLMNYETVKYFNNEAHEATKYDATIQQYQDASLTTQTSLSFLNAGQNAIFSAGLTAVMYLATQGIVDGHLTVGDLVLVNGLLFQLSIPLNFIGSVYRDVRQSVVDMEAMFALQAVPSSIPPPSFATSSSSSSLTRSPKSITFENVSFGYRPDQPILNGTSFTVPAGRTVAVVGSSGSGKSTILRLLYRFYDADGGRVLVDGADVKDLPIDDLRRLIAVVPQDTVLFNDSIAYNIGYGNLSASRDDIVHAAKVAQIHDSIVQFRDGYDTKVGERGLKLSGGEKQRVAIARAMLKDAPVLLFDEATSALDSETEHEIVKQFKAIGLHKTTVIIAHRLSTIQDADEIVVLDKGRVVERGTHVELVDRQGGKYAEMWHRQQHSKASRHGDKEKE</sequence>
<dbReference type="CDD" id="cd18582">
    <property type="entry name" value="ABC_6TM_ATM1_ABCB7"/>
    <property type="match status" value="1"/>
</dbReference>
<evidence type="ECO:0000256" key="5">
    <source>
        <dbReference type="ARBA" id="ARBA00022840"/>
    </source>
</evidence>
<dbReference type="Pfam" id="PF00664">
    <property type="entry name" value="ABC_membrane"/>
    <property type="match status" value="1"/>
</dbReference>
<evidence type="ECO:0000256" key="6">
    <source>
        <dbReference type="ARBA" id="ARBA00022989"/>
    </source>
</evidence>
<dbReference type="PROSITE" id="PS50929">
    <property type="entry name" value="ABC_TM1F"/>
    <property type="match status" value="1"/>
</dbReference>
<keyword evidence="5" id="KW-0067">ATP-binding</keyword>
<dbReference type="InterPro" id="IPR036640">
    <property type="entry name" value="ABC1_TM_sf"/>
</dbReference>
<keyword evidence="7 9" id="KW-0472">Membrane</keyword>
<keyword evidence="3 9" id="KW-0812">Transmembrane</keyword>
<dbReference type="InterPro" id="IPR003593">
    <property type="entry name" value="AAA+_ATPase"/>
</dbReference>
<dbReference type="GeneID" id="20820313"/>
<feature type="transmembrane region" description="Helical" evidence="9">
    <location>
        <begin position="547"/>
        <end position="568"/>
    </location>
</feature>